<dbReference type="PROSITE" id="PS52015">
    <property type="entry name" value="TONB_CTD"/>
    <property type="match status" value="1"/>
</dbReference>
<feature type="region of interest" description="Disordered" evidence="10">
    <location>
        <begin position="32"/>
        <end position="148"/>
    </location>
</feature>
<feature type="compositionally biased region" description="Pro residues" evidence="10">
    <location>
        <begin position="52"/>
        <end position="62"/>
    </location>
</feature>
<dbReference type="PANTHER" id="PTHR33446">
    <property type="entry name" value="PROTEIN TONB-RELATED"/>
    <property type="match status" value="1"/>
</dbReference>
<accession>A0ABY9X7I8</accession>
<keyword evidence="14" id="KW-1185">Reference proteome</keyword>
<protein>
    <submittedName>
        <fullName evidence="13">TonB family protein</fullName>
    </submittedName>
</protein>
<feature type="compositionally biased region" description="Low complexity" evidence="10">
    <location>
        <begin position="32"/>
        <end position="51"/>
    </location>
</feature>
<reference evidence="13 14" key="1">
    <citation type="submission" date="2019-08" db="EMBL/GenBank/DDBJ databases">
        <title>Archangium and Cystobacter genomes.</title>
        <authorList>
            <person name="Chen I.-C.K."/>
            <person name="Wielgoss S."/>
        </authorList>
    </citation>
    <scope>NUCLEOTIDE SEQUENCE [LARGE SCALE GENOMIC DNA]</scope>
    <source>
        <strain evidence="13 14">Cbm 6</strain>
    </source>
</reference>
<keyword evidence="9" id="KW-0472">Membrane</keyword>
<evidence type="ECO:0000256" key="6">
    <source>
        <dbReference type="ARBA" id="ARBA00022692"/>
    </source>
</evidence>
<dbReference type="Gene3D" id="3.30.1150.10">
    <property type="match status" value="1"/>
</dbReference>
<dbReference type="InterPro" id="IPR003538">
    <property type="entry name" value="TonB"/>
</dbReference>
<gene>
    <name evidence="13" type="ORF">F0U60_49875</name>
</gene>
<organism evidence="13 14">
    <name type="scientific">Archangium minus</name>
    <dbReference type="NCBI Taxonomy" id="83450"/>
    <lineage>
        <taxon>Bacteria</taxon>
        <taxon>Pseudomonadati</taxon>
        <taxon>Myxococcota</taxon>
        <taxon>Myxococcia</taxon>
        <taxon>Myxococcales</taxon>
        <taxon>Cystobacterineae</taxon>
        <taxon>Archangiaceae</taxon>
        <taxon>Archangium</taxon>
    </lineage>
</organism>
<dbReference type="RefSeq" id="WP_395811515.1">
    <property type="nucleotide sequence ID" value="NZ_CP043494.1"/>
</dbReference>
<dbReference type="Pfam" id="PF03544">
    <property type="entry name" value="TonB_C"/>
    <property type="match status" value="1"/>
</dbReference>
<comment type="similarity">
    <text evidence="2">Belongs to the TonB family.</text>
</comment>
<keyword evidence="4" id="KW-1003">Cell membrane</keyword>
<dbReference type="EMBL" id="CP043494">
    <property type="protein sequence ID" value="WNG51350.1"/>
    <property type="molecule type" value="Genomic_DNA"/>
</dbReference>
<dbReference type="InterPro" id="IPR006260">
    <property type="entry name" value="TonB/TolA_C"/>
</dbReference>
<evidence type="ECO:0000256" key="1">
    <source>
        <dbReference type="ARBA" id="ARBA00004383"/>
    </source>
</evidence>
<feature type="domain" description="TonB C-terminal" evidence="12">
    <location>
        <begin position="128"/>
        <end position="216"/>
    </location>
</feature>
<evidence type="ECO:0000256" key="2">
    <source>
        <dbReference type="ARBA" id="ARBA00006555"/>
    </source>
</evidence>
<evidence type="ECO:0000256" key="4">
    <source>
        <dbReference type="ARBA" id="ARBA00022475"/>
    </source>
</evidence>
<dbReference type="SUPFAM" id="SSF74653">
    <property type="entry name" value="TolA/TonB C-terminal domain"/>
    <property type="match status" value="1"/>
</dbReference>
<evidence type="ECO:0000256" key="10">
    <source>
        <dbReference type="SAM" id="MobiDB-lite"/>
    </source>
</evidence>
<proteinExistence type="inferred from homology"/>
<feature type="compositionally biased region" description="Basic and acidic residues" evidence="10">
    <location>
        <begin position="82"/>
        <end position="92"/>
    </location>
</feature>
<evidence type="ECO:0000256" key="8">
    <source>
        <dbReference type="ARBA" id="ARBA00022989"/>
    </source>
</evidence>
<dbReference type="InterPro" id="IPR051045">
    <property type="entry name" value="TonB-dependent_transducer"/>
</dbReference>
<name>A0ABY9X7I8_9BACT</name>
<evidence type="ECO:0000256" key="11">
    <source>
        <dbReference type="SAM" id="SignalP"/>
    </source>
</evidence>
<feature type="compositionally biased region" description="Basic residues" evidence="10">
    <location>
        <begin position="68"/>
        <end position="77"/>
    </location>
</feature>
<feature type="compositionally biased region" description="Polar residues" evidence="10">
    <location>
        <begin position="109"/>
        <end position="120"/>
    </location>
</feature>
<evidence type="ECO:0000256" key="9">
    <source>
        <dbReference type="ARBA" id="ARBA00023136"/>
    </source>
</evidence>
<evidence type="ECO:0000256" key="5">
    <source>
        <dbReference type="ARBA" id="ARBA00022519"/>
    </source>
</evidence>
<keyword evidence="7" id="KW-0653">Protein transport</keyword>
<keyword evidence="11" id="KW-0732">Signal</keyword>
<evidence type="ECO:0000313" key="13">
    <source>
        <dbReference type="EMBL" id="WNG51350.1"/>
    </source>
</evidence>
<dbReference type="InterPro" id="IPR037682">
    <property type="entry name" value="TonB_C"/>
</dbReference>
<feature type="chain" id="PRO_5047313799" evidence="11">
    <location>
        <begin position="26"/>
        <end position="216"/>
    </location>
</feature>
<comment type="subcellular location">
    <subcellularLocation>
        <location evidence="1">Cell inner membrane</location>
        <topology evidence="1">Single-pass membrane protein</topology>
        <orientation evidence="1">Periplasmic side</orientation>
    </subcellularLocation>
</comment>
<sequence>MTGCSLSANPRFTLACLLAACVALGGTGCATTSRATSASLPASEPIAESAPTPAPEPQPAPAPVAKATKPKVAKRATPRSTPEVKPEVKPEAKMPVAARKSELRRPQSDGANASLGATPSQPVPFEPGGMTRPQRVSGREPQLTAEARAERVRGTALVRCVVTREGQVTNCRLLNGLPHMEQELLEALSTWRVTPVMAQGKPIDVDYTFVVRIPAG</sequence>
<keyword evidence="5" id="KW-0997">Cell inner membrane</keyword>
<evidence type="ECO:0000259" key="12">
    <source>
        <dbReference type="PROSITE" id="PS52015"/>
    </source>
</evidence>
<evidence type="ECO:0000256" key="7">
    <source>
        <dbReference type="ARBA" id="ARBA00022927"/>
    </source>
</evidence>
<evidence type="ECO:0000313" key="14">
    <source>
        <dbReference type="Proteomes" id="UP001611383"/>
    </source>
</evidence>
<dbReference type="NCBIfam" id="TIGR01352">
    <property type="entry name" value="tonB_Cterm"/>
    <property type="match status" value="1"/>
</dbReference>
<feature type="signal peptide" evidence="11">
    <location>
        <begin position="1"/>
        <end position="25"/>
    </location>
</feature>
<dbReference type="PRINTS" id="PR01374">
    <property type="entry name" value="TONBPROTEIN"/>
</dbReference>
<evidence type="ECO:0000256" key="3">
    <source>
        <dbReference type="ARBA" id="ARBA00022448"/>
    </source>
</evidence>
<keyword evidence="6" id="KW-0812">Transmembrane</keyword>
<keyword evidence="8" id="KW-1133">Transmembrane helix</keyword>
<dbReference type="Proteomes" id="UP001611383">
    <property type="component" value="Chromosome"/>
</dbReference>
<keyword evidence="3" id="KW-0813">Transport</keyword>